<feature type="domain" description="T6SS Phospholipase effector Tle1-like catalytic" evidence="2">
    <location>
        <begin position="70"/>
        <end position="122"/>
    </location>
</feature>
<evidence type="ECO:0000259" key="2">
    <source>
        <dbReference type="Pfam" id="PF09994"/>
    </source>
</evidence>
<dbReference type="Proteomes" id="UP000290288">
    <property type="component" value="Unassembled WGS sequence"/>
</dbReference>
<dbReference type="AlphaFoldDB" id="A0A4Q2DQK0"/>
<name>A0A4Q2DQK0_9AGAR</name>
<accession>A0A4Q2DQK0</accession>
<dbReference type="InterPro" id="IPR018712">
    <property type="entry name" value="Tle1-like_cat"/>
</dbReference>
<sequence length="140" mass="16011">MSGEEKKKHAVEIEEVLEHGLKENDDHRSAPQKVSHEKDTEDCDCRCCLRRSRPKPELKLMLCGHKMGGRNLIVCIDGTANQFGRKNTNVVELYNLILKGINDDQCTWYHSGIGTYARPHWRSPKYGMQVLLHKIDLAIA</sequence>
<evidence type="ECO:0000256" key="1">
    <source>
        <dbReference type="SAM" id="MobiDB-lite"/>
    </source>
</evidence>
<keyword evidence="4" id="KW-1185">Reference proteome</keyword>
<feature type="region of interest" description="Disordered" evidence="1">
    <location>
        <begin position="18"/>
        <end position="39"/>
    </location>
</feature>
<dbReference type="Pfam" id="PF09994">
    <property type="entry name" value="T6SS_Tle1-like_cat"/>
    <property type="match status" value="1"/>
</dbReference>
<evidence type="ECO:0000313" key="3">
    <source>
        <dbReference type="EMBL" id="RXW22419.1"/>
    </source>
</evidence>
<reference evidence="3 4" key="1">
    <citation type="submission" date="2019-01" db="EMBL/GenBank/DDBJ databases">
        <title>Draft genome sequence of Psathyrella aberdarensis IHI B618.</title>
        <authorList>
            <person name="Buettner E."/>
            <person name="Kellner H."/>
        </authorList>
    </citation>
    <scope>NUCLEOTIDE SEQUENCE [LARGE SCALE GENOMIC DNA]</scope>
    <source>
        <strain evidence="3 4">IHI B618</strain>
    </source>
</reference>
<dbReference type="OrthoDB" id="538223at2759"/>
<evidence type="ECO:0000313" key="4">
    <source>
        <dbReference type="Proteomes" id="UP000290288"/>
    </source>
</evidence>
<gene>
    <name evidence="3" type="ORF">EST38_g3415</name>
</gene>
<feature type="non-terminal residue" evidence="3">
    <location>
        <position position="140"/>
    </location>
</feature>
<dbReference type="EMBL" id="SDEE01000072">
    <property type="protein sequence ID" value="RXW22419.1"/>
    <property type="molecule type" value="Genomic_DNA"/>
</dbReference>
<proteinExistence type="predicted"/>
<protein>
    <recommendedName>
        <fullName evidence="2">T6SS Phospholipase effector Tle1-like catalytic domain-containing protein</fullName>
    </recommendedName>
</protein>
<organism evidence="3 4">
    <name type="scientific">Candolleomyces aberdarensis</name>
    <dbReference type="NCBI Taxonomy" id="2316362"/>
    <lineage>
        <taxon>Eukaryota</taxon>
        <taxon>Fungi</taxon>
        <taxon>Dikarya</taxon>
        <taxon>Basidiomycota</taxon>
        <taxon>Agaricomycotina</taxon>
        <taxon>Agaricomycetes</taxon>
        <taxon>Agaricomycetidae</taxon>
        <taxon>Agaricales</taxon>
        <taxon>Agaricineae</taxon>
        <taxon>Psathyrellaceae</taxon>
        <taxon>Candolleomyces</taxon>
    </lineage>
</organism>
<comment type="caution">
    <text evidence="3">The sequence shown here is derived from an EMBL/GenBank/DDBJ whole genome shotgun (WGS) entry which is preliminary data.</text>
</comment>